<dbReference type="SUPFAM" id="SSF56112">
    <property type="entry name" value="Protein kinase-like (PK-like)"/>
    <property type="match status" value="1"/>
</dbReference>
<dbReference type="Gene3D" id="1.10.510.10">
    <property type="entry name" value="Transferase(Phosphotransferase) domain 1"/>
    <property type="match status" value="1"/>
</dbReference>
<dbReference type="PROSITE" id="PS50011">
    <property type="entry name" value="PROTEIN_KINASE_DOM"/>
    <property type="match status" value="1"/>
</dbReference>
<keyword evidence="7" id="KW-0808">Transferase</keyword>
<keyword evidence="12" id="KW-0418">Kinase</keyword>
<evidence type="ECO:0000256" key="9">
    <source>
        <dbReference type="ARBA" id="ARBA00022729"/>
    </source>
</evidence>
<keyword evidence="15" id="KW-0472">Membrane</keyword>
<evidence type="ECO:0000256" key="3">
    <source>
        <dbReference type="ARBA" id="ARBA00022475"/>
    </source>
</evidence>
<dbReference type="OMA" id="CEIMECI"/>
<keyword evidence="6" id="KW-0433">Leucine-rich repeat</keyword>
<dbReference type="OrthoDB" id="676979at2759"/>
<evidence type="ECO:0000256" key="16">
    <source>
        <dbReference type="ARBA" id="ARBA00023170"/>
    </source>
</evidence>
<comment type="catalytic activity">
    <reaction evidence="19">
        <text>L-seryl-[protein] + ATP = O-phospho-L-seryl-[protein] + ADP + H(+)</text>
        <dbReference type="Rhea" id="RHEA:17989"/>
        <dbReference type="Rhea" id="RHEA-COMP:9863"/>
        <dbReference type="Rhea" id="RHEA-COMP:11604"/>
        <dbReference type="ChEBI" id="CHEBI:15378"/>
        <dbReference type="ChEBI" id="CHEBI:29999"/>
        <dbReference type="ChEBI" id="CHEBI:30616"/>
        <dbReference type="ChEBI" id="CHEBI:83421"/>
        <dbReference type="ChEBI" id="CHEBI:456216"/>
        <dbReference type="EC" id="2.7.11.1"/>
    </reaction>
</comment>
<reference evidence="21" key="1">
    <citation type="submission" date="2018-08" db="EMBL/GenBank/DDBJ databases">
        <authorList>
            <person name="Rossello M."/>
        </authorList>
    </citation>
    <scope>NUCLEOTIDE SEQUENCE [LARGE SCALE GENOMIC DNA]</scope>
    <source>
        <strain evidence="21">cv. Chinese Spring</strain>
    </source>
</reference>
<dbReference type="PROSITE" id="PS00108">
    <property type="entry name" value="PROTEIN_KINASE_ST"/>
    <property type="match status" value="1"/>
</dbReference>
<dbReference type="InterPro" id="IPR008271">
    <property type="entry name" value="Ser/Thr_kinase_AS"/>
</dbReference>
<dbReference type="Proteomes" id="UP000019116">
    <property type="component" value="Chromosome 2B"/>
</dbReference>
<dbReference type="Gramene" id="TraesCS2B03G0183900.1">
    <property type="protein sequence ID" value="TraesCS2B03G0183900.1.CDS"/>
    <property type="gene ID" value="TraesCS2B03G0183900"/>
</dbReference>
<organism evidence="21">
    <name type="scientific">Triticum aestivum</name>
    <name type="common">Wheat</name>
    <dbReference type="NCBI Taxonomy" id="4565"/>
    <lineage>
        <taxon>Eukaryota</taxon>
        <taxon>Viridiplantae</taxon>
        <taxon>Streptophyta</taxon>
        <taxon>Embryophyta</taxon>
        <taxon>Tracheophyta</taxon>
        <taxon>Spermatophyta</taxon>
        <taxon>Magnoliopsida</taxon>
        <taxon>Liliopsida</taxon>
        <taxon>Poales</taxon>
        <taxon>Poaceae</taxon>
        <taxon>BOP clade</taxon>
        <taxon>Pooideae</taxon>
        <taxon>Triticodae</taxon>
        <taxon>Triticeae</taxon>
        <taxon>Triticinae</taxon>
        <taxon>Triticum</taxon>
    </lineage>
</organism>
<dbReference type="GO" id="GO:0004674">
    <property type="term" value="F:protein serine/threonine kinase activity"/>
    <property type="evidence" value="ECO:0000318"/>
    <property type="project" value="GO_Central"/>
</dbReference>
<dbReference type="GO" id="GO:0005524">
    <property type="term" value="F:ATP binding"/>
    <property type="evidence" value="ECO:0007669"/>
    <property type="project" value="UniProtKB-KW"/>
</dbReference>
<evidence type="ECO:0000256" key="10">
    <source>
        <dbReference type="ARBA" id="ARBA00022737"/>
    </source>
</evidence>
<dbReference type="GO" id="GO:0016020">
    <property type="term" value="C:membrane"/>
    <property type="evidence" value="ECO:0000318"/>
    <property type="project" value="GO_Central"/>
</dbReference>
<accession>A0A3B6BYV8</accession>
<dbReference type="Gramene" id="TraesMAC2B03G00842790.1">
    <property type="protein sequence ID" value="TraesMAC2B03G00842790.1"/>
    <property type="gene ID" value="TraesMAC2B03G00842790"/>
</dbReference>
<evidence type="ECO:0000256" key="1">
    <source>
        <dbReference type="ARBA" id="ARBA00004162"/>
    </source>
</evidence>
<comment type="subcellular location">
    <subcellularLocation>
        <location evidence="1">Cell membrane</location>
        <topology evidence="1">Single-pass membrane protein</topology>
    </subcellularLocation>
</comment>
<evidence type="ECO:0000256" key="5">
    <source>
        <dbReference type="ARBA" id="ARBA00022553"/>
    </source>
</evidence>
<keyword evidence="5" id="KW-0597">Phosphoprotein</keyword>
<evidence type="ECO:0000256" key="8">
    <source>
        <dbReference type="ARBA" id="ARBA00022692"/>
    </source>
</evidence>
<keyword evidence="11" id="KW-0547">Nucleotide-binding</keyword>
<keyword evidence="9" id="KW-0732">Signal</keyword>
<dbReference type="Pfam" id="PF00069">
    <property type="entry name" value="Pkinase"/>
    <property type="match status" value="1"/>
</dbReference>
<evidence type="ECO:0000256" key="4">
    <source>
        <dbReference type="ARBA" id="ARBA00022527"/>
    </source>
</evidence>
<evidence type="ECO:0000313" key="21">
    <source>
        <dbReference type="EnsemblPlants" id="TraesCS2B02G081500.1"/>
    </source>
</evidence>
<keyword evidence="14" id="KW-1133">Transmembrane helix</keyword>
<dbReference type="AlphaFoldDB" id="A0A3B6BYV8"/>
<dbReference type="Gramene" id="TraesNOR2B03G00856160.1">
    <property type="protein sequence ID" value="TraesNOR2B03G00856160.1"/>
    <property type="gene ID" value="TraesNOR2B03G00856160"/>
</dbReference>
<keyword evidence="3" id="KW-1003">Cell membrane</keyword>
<keyword evidence="4" id="KW-0723">Serine/threonine-protein kinase</keyword>
<dbReference type="InterPro" id="IPR011009">
    <property type="entry name" value="Kinase-like_dom_sf"/>
</dbReference>
<evidence type="ECO:0000256" key="18">
    <source>
        <dbReference type="ARBA" id="ARBA00047899"/>
    </source>
</evidence>
<keyword evidence="22" id="KW-1185">Reference proteome</keyword>
<reference evidence="21" key="2">
    <citation type="submission" date="2018-10" db="UniProtKB">
        <authorList>
            <consortium name="EnsemblPlants"/>
        </authorList>
    </citation>
    <scope>IDENTIFICATION</scope>
</reference>
<keyword evidence="13" id="KW-0067">ATP-binding</keyword>
<evidence type="ECO:0000256" key="2">
    <source>
        <dbReference type="ARBA" id="ARBA00012513"/>
    </source>
</evidence>
<evidence type="ECO:0000259" key="20">
    <source>
        <dbReference type="PROSITE" id="PS50011"/>
    </source>
</evidence>
<dbReference type="EnsemblPlants" id="TraesCS2B02G081500.1">
    <property type="protein sequence ID" value="TraesCS2B02G081500.1"/>
    <property type="gene ID" value="TraesCS2B02G081500"/>
</dbReference>
<evidence type="ECO:0000256" key="12">
    <source>
        <dbReference type="ARBA" id="ARBA00022777"/>
    </source>
</evidence>
<keyword evidence="17" id="KW-0325">Glycoprotein</keyword>
<dbReference type="InterPro" id="IPR000719">
    <property type="entry name" value="Prot_kinase_dom"/>
</dbReference>
<proteinExistence type="predicted"/>
<dbReference type="PANTHER" id="PTHR48055">
    <property type="entry name" value="LEUCINE-RICH REPEAT RECEPTOR PROTEIN KINASE EMS1"/>
    <property type="match status" value="1"/>
</dbReference>
<evidence type="ECO:0000256" key="14">
    <source>
        <dbReference type="ARBA" id="ARBA00022989"/>
    </source>
</evidence>
<evidence type="ECO:0000256" key="6">
    <source>
        <dbReference type="ARBA" id="ARBA00022614"/>
    </source>
</evidence>
<evidence type="ECO:0000256" key="15">
    <source>
        <dbReference type="ARBA" id="ARBA00023136"/>
    </source>
</evidence>
<keyword evidence="8" id="KW-0812">Transmembrane</keyword>
<evidence type="ECO:0000256" key="7">
    <source>
        <dbReference type="ARBA" id="ARBA00022679"/>
    </source>
</evidence>
<keyword evidence="16" id="KW-0675">Receptor</keyword>
<dbReference type="STRING" id="4565.A0A3B6BYV8"/>
<dbReference type="GO" id="GO:0005886">
    <property type="term" value="C:plasma membrane"/>
    <property type="evidence" value="ECO:0007669"/>
    <property type="project" value="UniProtKB-SubCell"/>
</dbReference>
<dbReference type="Gramene" id="TraesKAR2B01G0043130.1">
    <property type="protein sequence ID" value="cds.TraesKAR2B01G0043130.1"/>
    <property type="gene ID" value="TraesKAR2B01G0043130"/>
</dbReference>
<feature type="domain" description="Protein kinase" evidence="20">
    <location>
        <begin position="1"/>
        <end position="215"/>
    </location>
</feature>
<comment type="catalytic activity">
    <reaction evidence="18">
        <text>L-threonyl-[protein] + ATP = O-phospho-L-threonyl-[protein] + ADP + H(+)</text>
        <dbReference type="Rhea" id="RHEA:46608"/>
        <dbReference type="Rhea" id="RHEA-COMP:11060"/>
        <dbReference type="Rhea" id="RHEA-COMP:11605"/>
        <dbReference type="ChEBI" id="CHEBI:15378"/>
        <dbReference type="ChEBI" id="CHEBI:30013"/>
        <dbReference type="ChEBI" id="CHEBI:30616"/>
        <dbReference type="ChEBI" id="CHEBI:61977"/>
        <dbReference type="ChEBI" id="CHEBI:456216"/>
        <dbReference type="EC" id="2.7.11.1"/>
    </reaction>
</comment>
<dbReference type="Gramene" id="TraesCS2B02G081500.1">
    <property type="protein sequence ID" value="TraesCS2B02G081500.1"/>
    <property type="gene ID" value="TraesCS2B02G081500"/>
</dbReference>
<evidence type="ECO:0000256" key="11">
    <source>
        <dbReference type="ARBA" id="ARBA00022741"/>
    </source>
</evidence>
<dbReference type="Gramene" id="TraesSTA2B03G00845970.1">
    <property type="protein sequence ID" value="TraesSTA2B03G00845970.1"/>
    <property type="gene ID" value="TraesSTA2B03G00845970"/>
</dbReference>
<dbReference type="FunFam" id="1.10.510.10:FF:000358">
    <property type="entry name" value="Putative leucine-rich repeat receptor-like serine/threonine-protein kinase"/>
    <property type="match status" value="1"/>
</dbReference>
<evidence type="ECO:0000256" key="13">
    <source>
        <dbReference type="ARBA" id="ARBA00022840"/>
    </source>
</evidence>
<sequence length="215" mass="23477">MVNGSLEKWLHSDQYNGIADKGLSFAQRICIAADVASALDYAHNELTPPLIHCDLKPNNVLLDDDMTARLSDFGSAKFLSPSLLIPKSLDDVGGTIGYVAPEYGMGCEISVAGDVYSFGVLLLELLTGKRPTDDMFVDGLSLCKFCESMFPDRVSEILDPRMAHEEHQGCTEGWIQRYIVPLVALGLSCTVESPKDRPGMKDVCAKLSDIRASFL</sequence>
<name>A0A3B6BYV8_WHEAT</name>
<dbReference type="PANTHER" id="PTHR48055:SF64">
    <property type="entry name" value="PROTEIN KINASE DOMAIN-CONTAINING PROTEIN"/>
    <property type="match status" value="1"/>
</dbReference>
<dbReference type="InterPro" id="IPR051564">
    <property type="entry name" value="LRR_receptor-like_kinase"/>
</dbReference>
<evidence type="ECO:0000313" key="22">
    <source>
        <dbReference type="Proteomes" id="UP000019116"/>
    </source>
</evidence>
<dbReference type="EC" id="2.7.11.1" evidence="2"/>
<dbReference type="SMART" id="SM00220">
    <property type="entry name" value="S_TKc"/>
    <property type="match status" value="1"/>
</dbReference>
<evidence type="ECO:0000256" key="17">
    <source>
        <dbReference type="ARBA" id="ARBA00023180"/>
    </source>
</evidence>
<evidence type="ECO:0000256" key="19">
    <source>
        <dbReference type="ARBA" id="ARBA00048679"/>
    </source>
</evidence>
<dbReference type="Gramene" id="TraesRN2B0100189100.1">
    <property type="protein sequence ID" value="TraesRN2B0100189100.1"/>
    <property type="gene ID" value="TraesRN2B0100189100"/>
</dbReference>
<dbReference type="SMR" id="A0A3B6BYV8"/>
<protein>
    <recommendedName>
        <fullName evidence="2">non-specific serine/threonine protein kinase</fullName>
        <ecNumber evidence="2">2.7.11.1</ecNumber>
    </recommendedName>
</protein>
<keyword evidence="10" id="KW-0677">Repeat</keyword>